<feature type="signal peptide" evidence="1">
    <location>
        <begin position="1"/>
        <end position="21"/>
    </location>
</feature>
<protein>
    <submittedName>
        <fullName evidence="2">Uncharacterized protein</fullName>
    </submittedName>
</protein>
<dbReference type="AlphaFoldDB" id="A0A3Q3XFF5"/>
<evidence type="ECO:0000256" key="1">
    <source>
        <dbReference type="SAM" id="SignalP"/>
    </source>
</evidence>
<feature type="chain" id="PRO_5018652374" evidence="1">
    <location>
        <begin position="22"/>
        <end position="155"/>
    </location>
</feature>
<dbReference type="Ensembl" id="ENSMMOT00000025139.1">
    <property type="protein sequence ID" value="ENSMMOP00000024724.1"/>
    <property type="gene ID" value="ENSMMOG00000018791.1"/>
</dbReference>
<dbReference type="SUPFAM" id="SSF53955">
    <property type="entry name" value="Lysozyme-like"/>
    <property type="match status" value="1"/>
</dbReference>
<reference evidence="2" key="2">
    <citation type="submission" date="2025-09" db="UniProtKB">
        <authorList>
            <consortium name="Ensembl"/>
        </authorList>
    </citation>
    <scope>IDENTIFICATION</scope>
</reference>
<accession>A0A3Q3XFF5</accession>
<proteinExistence type="predicted"/>
<keyword evidence="1" id="KW-0732">Signal</keyword>
<dbReference type="OMA" id="NLCQKSC"/>
<dbReference type="Gene3D" id="1.10.530.10">
    <property type="match status" value="1"/>
</dbReference>
<sequence length="155" mass="18029">MKLGLLVVLAVAVLVPGPSDGRIVSRCELKGKLEHKLVQFRGWPQWFKMKVLSSEDDASVAIRTKRSLHHGTCQPFGFYGIFRLKDRYFCDSGLNPTRNRCHTHCRGESESDTLFVTFLWQHLSRFRGVFESVWGRWFVSNRECQDRRFHGRGKV</sequence>
<dbReference type="InterPro" id="IPR023346">
    <property type="entry name" value="Lysozyme-like_dom_sf"/>
</dbReference>
<keyword evidence="3" id="KW-1185">Reference proteome</keyword>
<organism evidence="2 3">
    <name type="scientific">Mola mola</name>
    <name type="common">Ocean sunfish</name>
    <name type="synonym">Tetraodon mola</name>
    <dbReference type="NCBI Taxonomy" id="94237"/>
    <lineage>
        <taxon>Eukaryota</taxon>
        <taxon>Metazoa</taxon>
        <taxon>Chordata</taxon>
        <taxon>Craniata</taxon>
        <taxon>Vertebrata</taxon>
        <taxon>Euteleostomi</taxon>
        <taxon>Actinopterygii</taxon>
        <taxon>Neopterygii</taxon>
        <taxon>Teleostei</taxon>
        <taxon>Neoteleostei</taxon>
        <taxon>Acanthomorphata</taxon>
        <taxon>Eupercaria</taxon>
        <taxon>Tetraodontiformes</taxon>
        <taxon>Molidae</taxon>
        <taxon>Mola</taxon>
    </lineage>
</organism>
<evidence type="ECO:0000313" key="3">
    <source>
        <dbReference type="Proteomes" id="UP000261620"/>
    </source>
</evidence>
<reference evidence="2" key="1">
    <citation type="submission" date="2025-08" db="UniProtKB">
        <authorList>
            <consortium name="Ensembl"/>
        </authorList>
    </citation>
    <scope>IDENTIFICATION</scope>
</reference>
<dbReference type="Proteomes" id="UP000261620">
    <property type="component" value="Unplaced"/>
</dbReference>
<evidence type="ECO:0000313" key="2">
    <source>
        <dbReference type="Ensembl" id="ENSMMOP00000024724.1"/>
    </source>
</evidence>
<name>A0A3Q3XFF5_MOLML</name>